<sequence>MSETAQLTLADPVVTIGVRHTIAAYTRALDSGRLDELIGLFAPEGRSALPQMEPAVGHTALRALYAPLMADHPQRHVVVDTVVTRRDDGRALATSTLLWVNSRDHAWIIELVGTYEDVLVQTDSEQWVFEERALSFDTP</sequence>
<evidence type="ECO:0000313" key="3">
    <source>
        <dbReference type="Proteomes" id="UP000271469"/>
    </source>
</evidence>
<accession>A0A3G8JMU5</accession>
<dbReference type="Gene3D" id="3.10.450.50">
    <property type="match status" value="1"/>
</dbReference>
<dbReference type="RefSeq" id="WP_124708503.1">
    <property type="nucleotide sequence ID" value="NZ_CP033972.1"/>
</dbReference>
<reference evidence="2 3" key="1">
    <citation type="submission" date="2018-11" db="EMBL/GenBank/DDBJ databases">
        <title>Gordonia insulae sp. nov., isolated from an island soil.</title>
        <authorList>
            <person name="Kim Y.S."/>
            <person name="Kim S.B."/>
        </authorList>
    </citation>
    <scope>NUCLEOTIDE SEQUENCE [LARGE SCALE GENOMIC DNA]</scope>
    <source>
        <strain evidence="2 3">MMS17-SY073</strain>
    </source>
</reference>
<dbReference type="InterPro" id="IPR037401">
    <property type="entry name" value="SnoaL-like"/>
</dbReference>
<dbReference type="SUPFAM" id="SSF54427">
    <property type="entry name" value="NTF2-like"/>
    <property type="match status" value="1"/>
</dbReference>
<dbReference type="EMBL" id="CP033972">
    <property type="protein sequence ID" value="AZG45902.1"/>
    <property type="molecule type" value="Genomic_DNA"/>
</dbReference>
<dbReference type="OrthoDB" id="4555743at2"/>
<gene>
    <name evidence="2" type="ORF">D7316_02502</name>
</gene>
<evidence type="ECO:0000259" key="1">
    <source>
        <dbReference type="Pfam" id="PF13577"/>
    </source>
</evidence>
<proteinExistence type="predicted"/>
<dbReference type="KEGG" id="gom:D7316_02502"/>
<keyword evidence="3" id="KW-1185">Reference proteome</keyword>
<dbReference type="AlphaFoldDB" id="A0A3G8JMU5"/>
<protein>
    <recommendedName>
        <fullName evidence="1">SnoaL-like domain-containing protein</fullName>
    </recommendedName>
</protein>
<dbReference type="Proteomes" id="UP000271469">
    <property type="component" value="Chromosome"/>
</dbReference>
<organism evidence="2 3">
    <name type="scientific">Gordonia insulae</name>
    <dbReference type="NCBI Taxonomy" id="2420509"/>
    <lineage>
        <taxon>Bacteria</taxon>
        <taxon>Bacillati</taxon>
        <taxon>Actinomycetota</taxon>
        <taxon>Actinomycetes</taxon>
        <taxon>Mycobacteriales</taxon>
        <taxon>Gordoniaceae</taxon>
        <taxon>Gordonia</taxon>
    </lineage>
</organism>
<feature type="domain" description="SnoaL-like" evidence="1">
    <location>
        <begin position="18"/>
        <end position="132"/>
    </location>
</feature>
<dbReference type="InterPro" id="IPR032710">
    <property type="entry name" value="NTF2-like_dom_sf"/>
</dbReference>
<name>A0A3G8JMU5_9ACTN</name>
<dbReference type="Pfam" id="PF13577">
    <property type="entry name" value="SnoaL_4"/>
    <property type="match status" value="1"/>
</dbReference>
<evidence type="ECO:0000313" key="2">
    <source>
        <dbReference type="EMBL" id="AZG45902.1"/>
    </source>
</evidence>